<keyword evidence="8" id="KW-0677">Repeat</keyword>
<evidence type="ECO:0000256" key="15">
    <source>
        <dbReference type="ARBA" id="ARBA00023170"/>
    </source>
</evidence>
<keyword evidence="3" id="KW-1003">Cell membrane</keyword>
<feature type="domain" description="Protein kinase" evidence="21">
    <location>
        <begin position="778"/>
        <end position="1073"/>
    </location>
</feature>
<dbReference type="SMART" id="SM00473">
    <property type="entry name" value="PAN_AP"/>
    <property type="match status" value="1"/>
</dbReference>
<dbReference type="Gene3D" id="3.30.200.20">
    <property type="entry name" value="Phosphorylase Kinase, domain 1"/>
    <property type="match status" value="2"/>
</dbReference>
<keyword evidence="4" id="KW-0723">Serine/threonine-protein kinase</keyword>
<evidence type="ECO:0000313" key="24">
    <source>
        <dbReference type="EMBL" id="CAD1832127.1"/>
    </source>
</evidence>
<dbReference type="InterPro" id="IPR003609">
    <property type="entry name" value="Pan_app"/>
</dbReference>
<evidence type="ECO:0000256" key="18">
    <source>
        <dbReference type="ARBA" id="ARBA00048679"/>
    </source>
</evidence>
<evidence type="ECO:0000256" key="11">
    <source>
        <dbReference type="ARBA" id="ARBA00022840"/>
    </source>
</evidence>
<gene>
    <name evidence="24" type="ORF">CB5_LOCUS15338</name>
</gene>
<evidence type="ECO:0000256" key="14">
    <source>
        <dbReference type="ARBA" id="ARBA00023157"/>
    </source>
</evidence>
<dbReference type="Pfam" id="PF07714">
    <property type="entry name" value="PK_Tyr_Ser-Thr"/>
    <property type="match status" value="2"/>
</dbReference>
<keyword evidence="11 19" id="KW-0067">ATP-binding</keyword>
<dbReference type="FunFam" id="3.30.200.20:FF:000727">
    <property type="entry name" value="Cysteine-rich RLK (RECEPTOR-like protein kinase) 23"/>
    <property type="match status" value="1"/>
</dbReference>
<feature type="transmembrane region" description="Helical" evidence="20">
    <location>
        <begin position="721"/>
        <end position="743"/>
    </location>
</feature>
<keyword evidence="9 19" id="KW-0547">Nucleotide-binding</keyword>
<dbReference type="InterPro" id="IPR000719">
    <property type="entry name" value="Prot_kinase_dom"/>
</dbReference>
<dbReference type="Pfam" id="PF00069">
    <property type="entry name" value="Pkinase"/>
    <property type="match status" value="1"/>
</dbReference>
<reference evidence="24" key="1">
    <citation type="submission" date="2020-07" db="EMBL/GenBank/DDBJ databases">
        <authorList>
            <person name="Lin J."/>
        </authorList>
    </citation>
    <scope>NUCLEOTIDE SEQUENCE</scope>
</reference>
<evidence type="ECO:0000256" key="9">
    <source>
        <dbReference type="ARBA" id="ARBA00022741"/>
    </source>
</evidence>
<dbReference type="InterPro" id="IPR001480">
    <property type="entry name" value="Bulb-type_lectin_dom"/>
</dbReference>
<dbReference type="InterPro" id="IPR011009">
    <property type="entry name" value="Kinase-like_dom_sf"/>
</dbReference>
<dbReference type="InterPro" id="IPR001245">
    <property type="entry name" value="Ser-Thr/Tyr_kinase_cat_dom"/>
</dbReference>
<dbReference type="InterPro" id="IPR021820">
    <property type="entry name" value="S-locus_recpt_kinase_C"/>
</dbReference>
<evidence type="ECO:0000256" key="4">
    <source>
        <dbReference type="ARBA" id="ARBA00022527"/>
    </source>
</evidence>
<dbReference type="PANTHER" id="PTHR27002:SF526">
    <property type="entry name" value="OS07G0301500 PROTEIN"/>
    <property type="match status" value="1"/>
</dbReference>
<keyword evidence="16" id="KW-0325">Glycoprotein</keyword>
<name>A0A6V7PMS1_ANACO</name>
<feature type="binding site" evidence="19">
    <location>
        <position position="806"/>
    </location>
    <ligand>
        <name>ATP</name>
        <dbReference type="ChEBI" id="CHEBI:30616"/>
    </ligand>
</feature>
<feature type="domain" description="Apple" evidence="23">
    <location>
        <begin position="627"/>
        <end position="707"/>
    </location>
</feature>
<dbReference type="Gene3D" id="2.90.10.10">
    <property type="entry name" value="Bulb-type lectin domain"/>
    <property type="match status" value="1"/>
</dbReference>
<evidence type="ECO:0000256" key="6">
    <source>
        <dbReference type="ARBA" id="ARBA00022692"/>
    </source>
</evidence>
<dbReference type="EMBL" id="LR862149">
    <property type="protein sequence ID" value="CAD1832127.1"/>
    <property type="molecule type" value="Genomic_DNA"/>
</dbReference>
<dbReference type="SMART" id="SM00108">
    <property type="entry name" value="B_lectin"/>
    <property type="match status" value="1"/>
</dbReference>
<evidence type="ECO:0000256" key="16">
    <source>
        <dbReference type="ARBA" id="ARBA00023180"/>
    </source>
</evidence>
<proteinExistence type="predicted"/>
<dbReference type="GO" id="GO:0005886">
    <property type="term" value="C:plasma membrane"/>
    <property type="evidence" value="ECO:0007669"/>
    <property type="project" value="UniProtKB-SubCell"/>
</dbReference>
<keyword evidence="7" id="KW-0732">Signal</keyword>
<evidence type="ECO:0000256" key="19">
    <source>
        <dbReference type="PROSITE-ProRule" id="PRU10141"/>
    </source>
</evidence>
<feature type="domain" description="Bulb-type lectin" evidence="22">
    <location>
        <begin position="310"/>
        <end position="429"/>
    </location>
</feature>
<dbReference type="PROSITE" id="PS50927">
    <property type="entry name" value="BULB_LECTIN"/>
    <property type="match status" value="1"/>
</dbReference>
<dbReference type="PANTHER" id="PTHR27002">
    <property type="entry name" value="RECEPTOR-LIKE SERINE/THREONINE-PROTEIN KINASE SD1-8"/>
    <property type="match status" value="1"/>
</dbReference>
<evidence type="ECO:0000256" key="20">
    <source>
        <dbReference type="SAM" id="Phobius"/>
    </source>
</evidence>
<dbReference type="PROSITE" id="PS50948">
    <property type="entry name" value="PAN"/>
    <property type="match status" value="1"/>
</dbReference>
<dbReference type="InterPro" id="IPR036426">
    <property type="entry name" value="Bulb-type_lectin_dom_sf"/>
</dbReference>
<dbReference type="Pfam" id="PF11883">
    <property type="entry name" value="DUF3403"/>
    <property type="match status" value="1"/>
</dbReference>
<evidence type="ECO:0000259" key="23">
    <source>
        <dbReference type="PROSITE" id="PS50948"/>
    </source>
</evidence>
<dbReference type="InterPro" id="IPR008271">
    <property type="entry name" value="Ser/Thr_kinase_AS"/>
</dbReference>
<dbReference type="PROSITE" id="PS00107">
    <property type="entry name" value="PROTEIN_KINASE_ATP"/>
    <property type="match status" value="1"/>
</dbReference>
<keyword evidence="15" id="KW-0675">Receptor</keyword>
<evidence type="ECO:0000256" key="5">
    <source>
        <dbReference type="ARBA" id="ARBA00022679"/>
    </source>
</evidence>
<keyword evidence="5" id="KW-0808">Transferase</keyword>
<evidence type="ECO:0000256" key="7">
    <source>
        <dbReference type="ARBA" id="ARBA00022729"/>
    </source>
</evidence>
<dbReference type="CDD" id="cd14066">
    <property type="entry name" value="STKc_IRAK"/>
    <property type="match status" value="1"/>
</dbReference>
<feature type="transmembrane region" description="Helical" evidence="20">
    <location>
        <begin position="295"/>
        <end position="313"/>
    </location>
</feature>
<comment type="catalytic activity">
    <reaction evidence="18">
        <text>L-seryl-[protein] + ATP = O-phospho-L-seryl-[protein] + ADP + H(+)</text>
        <dbReference type="Rhea" id="RHEA:17989"/>
        <dbReference type="Rhea" id="RHEA-COMP:9863"/>
        <dbReference type="Rhea" id="RHEA-COMP:11604"/>
        <dbReference type="ChEBI" id="CHEBI:15378"/>
        <dbReference type="ChEBI" id="CHEBI:29999"/>
        <dbReference type="ChEBI" id="CHEBI:30616"/>
        <dbReference type="ChEBI" id="CHEBI:83421"/>
        <dbReference type="ChEBI" id="CHEBI:456216"/>
        <dbReference type="EC" id="2.7.11.1"/>
    </reaction>
</comment>
<dbReference type="PROSITE" id="PS00108">
    <property type="entry name" value="PROTEIN_KINASE_ST"/>
    <property type="match status" value="1"/>
</dbReference>
<comment type="subcellular location">
    <subcellularLocation>
        <location evidence="1">Cell membrane</location>
        <topology evidence="1">Single-pass type I membrane protein</topology>
    </subcellularLocation>
</comment>
<keyword evidence="12 20" id="KW-1133">Transmembrane helix</keyword>
<keyword evidence="13 20" id="KW-0472">Membrane</keyword>
<evidence type="ECO:0000256" key="1">
    <source>
        <dbReference type="ARBA" id="ARBA00004251"/>
    </source>
</evidence>
<dbReference type="CDD" id="cd00028">
    <property type="entry name" value="B_lectin"/>
    <property type="match status" value="1"/>
</dbReference>
<dbReference type="GO" id="GO:0005524">
    <property type="term" value="F:ATP binding"/>
    <property type="evidence" value="ECO:0007669"/>
    <property type="project" value="UniProtKB-UniRule"/>
</dbReference>
<evidence type="ECO:0000256" key="3">
    <source>
        <dbReference type="ARBA" id="ARBA00022475"/>
    </source>
</evidence>
<organism evidence="24">
    <name type="scientific">Ananas comosus var. bracteatus</name>
    <name type="common">red pineapple</name>
    <dbReference type="NCBI Taxonomy" id="296719"/>
    <lineage>
        <taxon>Eukaryota</taxon>
        <taxon>Viridiplantae</taxon>
        <taxon>Streptophyta</taxon>
        <taxon>Embryophyta</taxon>
        <taxon>Tracheophyta</taxon>
        <taxon>Spermatophyta</taxon>
        <taxon>Magnoliopsida</taxon>
        <taxon>Liliopsida</taxon>
        <taxon>Poales</taxon>
        <taxon>Bromeliaceae</taxon>
        <taxon>Bromelioideae</taxon>
        <taxon>Ananas</taxon>
    </lineage>
</organism>
<dbReference type="GO" id="GO:0048544">
    <property type="term" value="P:recognition of pollen"/>
    <property type="evidence" value="ECO:0007669"/>
    <property type="project" value="InterPro"/>
</dbReference>
<accession>A0A6V7PMS1</accession>
<dbReference type="FunFam" id="1.10.510.10:FF:000129">
    <property type="entry name" value="cysteine-rich receptor-like protein kinase 10"/>
    <property type="match status" value="1"/>
</dbReference>
<evidence type="ECO:0000259" key="21">
    <source>
        <dbReference type="PROSITE" id="PS50011"/>
    </source>
</evidence>
<dbReference type="Pfam" id="PF00954">
    <property type="entry name" value="S_locus_glycop"/>
    <property type="match status" value="1"/>
</dbReference>
<feature type="domain" description="Protein kinase" evidence="21">
    <location>
        <begin position="1"/>
        <end position="241"/>
    </location>
</feature>
<dbReference type="FunFam" id="3.30.200.20:FF:000924">
    <property type="entry name" value="Uncharacterized protein"/>
    <property type="match status" value="1"/>
</dbReference>
<evidence type="ECO:0000256" key="13">
    <source>
        <dbReference type="ARBA" id="ARBA00023136"/>
    </source>
</evidence>
<dbReference type="Pfam" id="PF01453">
    <property type="entry name" value="B_lectin"/>
    <property type="match status" value="1"/>
</dbReference>
<dbReference type="CDD" id="cd01098">
    <property type="entry name" value="PAN_AP_plant"/>
    <property type="match status" value="1"/>
</dbReference>
<dbReference type="GO" id="GO:0051707">
    <property type="term" value="P:response to other organism"/>
    <property type="evidence" value="ECO:0007669"/>
    <property type="project" value="UniProtKB-ARBA"/>
</dbReference>
<comment type="catalytic activity">
    <reaction evidence="17">
        <text>L-threonyl-[protein] + ATP = O-phospho-L-threonyl-[protein] + ADP + H(+)</text>
        <dbReference type="Rhea" id="RHEA:46608"/>
        <dbReference type="Rhea" id="RHEA-COMP:11060"/>
        <dbReference type="Rhea" id="RHEA-COMP:11605"/>
        <dbReference type="ChEBI" id="CHEBI:15378"/>
        <dbReference type="ChEBI" id="CHEBI:30013"/>
        <dbReference type="ChEBI" id="CHEBI:30616"/>
        <dbReference type="ChEBI" id="CHEBI:61977"/>
        <dbReference type="ChEBI" id="CHEBI:456216"/>
        <dbReference type="EC" id="2.7.11.1"/>
    </reaction>
</comment>
<dbReference type="InterPro" id="IPR000858">
    <property type="entry name" value="S_locus_glycoprot_dom"/>
</dbReference>
<dbReference type="AlphaFoldDB" id="A0A6V7PMS1"/>
<dbReference type="EC" id="2.7.11.1" evidence="2"/>
<keyword evidence="10" id="KW-0418">Kinase</keyword>
<evidence type="ECO:0000256" key="17">
    <source>
        <dbReference type="ARBA" id="ARBA00047899"/>
    </source>
</evidence>
<dbReference type="FunFam" id="2.90.10.10:FF:000005">
    <property type="entry name" value="G-type lectin S-receptor-like serine/threonine-protein kinase"/>
    <property type="match status" value="1"/>
</dbReference>
<protein>
    <recommendedName>
        <fullName evidence="2">non-specific serine/threonine protein kinase</fullName>
        <ecNumber evidence="2">2.7.11.1</ecNumber>
    </recommendedName>
</protein>
<dbReference type="FunFam" id="1.10.510.10:FF:000060">
    <property type="entry name" value="G-type lectin S-receptor-like serine/threonine-protein kinase"/>
    <property type="match status" value="1"/>
</dbReference>
<dbReference type="PROSITE" id="PS50011">
    <property type="entry name" value="PROTEIN_KINASE_DOM"/>
    <property type="match status" value="2"/>
</dbReference>
<dbReference type="Gene3D" id="1.10.510.10">
    <property type="entry name" value="Transferase(Phosphotransferase) domain 1"/>
    <property type="match status" value="2"/>
</dbReference>
<dbReference type="GO" id="GO:0004674">
    <property type="term" value="F:protein serine/threonine kinase activity"/>
    <property type="evidence" value="ECO:0007669"/>
    <property type="project" value="UniProtKB-KW"/>
</dbReference>
<keyword evidence="14" id="KW-1015">Disulfide bond</keyword>
<evidence type="ECO:0000256" key="12">
    <source>
        <dbReference type="ARBA" id="ARBA00022989"/>
    </source>
</evidence>
<dbReference type="GO" id="GO:0006950">
    <property type="term" value="P:response to stress"/>
    <property type="evidence" value="ECO:0007669"/>
    <property type="project" value="UniProtKB-ARBA"/>
</dbReference>
<keyword evidence="6 20" id="KW-0812">Transmembrane</keyword>
<dbReference type="Pfam" id="PF08276">
    <property type="entry name" value="PAN_2"/>
    <property type="match status" value="1"/>
</dbReference>
<dbReference type="SUPFAM" id="SSF51110">
    <property type="entry name" value="alpha-D-mannose-specific plant lectins"/>
    <property type="match status" value="1"/>
</dbReference>
<dbReference type="InterPro" id="IPR017441">
    <property type="entry name" value="Protein_kinase_ATP_BS"/>
</dbReference>
<evidence type="ECO:0000256" key="10">
    <source>
        <dbReference type="ARBA" id="ARBA00022777"/>
    </source>
</evidence>
<evidence type="ECO:0000256" key="2">
    <source>
        <dbReference type="ARBA" id="ARBA00012513"/>
    </source>
</evidence>
<dbReference type="SUPFAM" id="SSF56112">
    <property type="entry name" value="Protein kinase-like (PK-like)"/>
    <property type="match status" value="2"/>
</dbReference>
<evidence type="ECO:0000256" key="8">
    <source>
        <dbReference type="ARBA" id="ARBA00022737"/>
    </source>
</evidence>
<dbReference type="SMART" id="SM00220">
    <property type="entry name" value="S_TKc"/>
    <property type="match status" value="1"/>
</dbReference>
<sequence length="1113" mass="124315">MCIFEIIAASTDTLRTKTSLAKEGRLSNGEEIAVKRLSKHSSQGINEFRNEVELISKLQHRNLVRLLGCCVKGEEKLLIYEFMSNKSLAVFLFDETKQGMLDWKRRYNIVEGIFGGDQTLETTSRVVGTIGYMSPEYAMEGQISDKSDVFSFGVLLLEIVSGKRNNYFLHDDQALNLVGYAWTLWTENRILELIDPSLGDSWDYKEVCKCIKVGLLCVQEYPIDRPNMSLVVSMLNSDTILPDPKQAAFFAGRSNSEAVPSTNAYETSSVNGLTITNIDSSQFLESMMKSASHQLFFILFTLFTISAAAIDILDRTQNITDGQTLVSPSGIFELGFFGSGLPTKRFLGIWYKVTPNVIVWVANRDRPLNDSSGVLAINDKGVLVLLDRSTNVIFSSNSSNAINPTVQLLDSGNLVLKAQSTTNDPSNNTYIWQSFDYPSNTMLPGMKVGKNLKTGFERSLSSWKSSDDPTRGDYTYSMDTQGSPELYMRNLGRPVYRTGPWNGLRFSGIPEMTTYENMFDFNFTASSEEITYGYGDKQGSSMSRVVLNETGDMQRLVWDQSTWSWNQFWSAPKDQCDFYAKCGPFAACNANDAMVCSCLKGFNPKSQAEWNMRGTAEGCQRRTQLNCSNGDGFYVLKGVKLPDTHNATVDQSISLDRCGNKCAGDCSCTAYASADIREGGTGCVTWSGELTDLRYTDGGQDLYIKVAKSELDTSNTHKTHVVVIAAVTTISILLLLSVGFLFWRKRRAMRLVGRTFFLRDPELPAFDLETVMLATGNFSKANKIGEGGFGDVYKGKLQDGHEIAVKRLSENKYSSQGLKQFMNEVILIAKLQHRNLIRLLGYCSRGKERMLIYEYMSNKSLDFFIFDERRRTFLNWKMRLDIILGIARGVLYLHQESRVNIIHRDLKAANILLDGEMVPKISDFGTARLLRGDEPEINTQTVVGTRGYMSPEYAMDGKVSVKSDVYSFGVLLLEIISGERNEGHLLACVSIRIIKQNAINLSNYTNSKNFQAWNLWLEGNSHKLLDEAIGGPCPTSEILRCIQVGLLCVQECPDDRPEMDSIVLMLASENIILSEPKKPVVCTSVGPLRNGVLNGMNESHSVNHLTITSLEGR</sequence>
<evidence type="ECO:0000259" key="22">
    <source>
        <dbReference type="PROSITE" id="PS50927"/>
    </source>
</evidence>